<evidence type="ECO:0000259" key="5">
    <source>
        <dbReference type="PROSITE" id="PS50931"/>
    </source>
</evidence>
<organism evidence="6 7">
    <name type="scientific">Donghicola mangrovi</name>
    <dbReference type="NCBI Taxonomy" id="2729614"/>
    <lineage>
        <taxon>Bacteria</taxon>
        <taxon>Pseudomonadati</taxon>
        <taxon>Pseudomonadota</taxon>
        <taxon>Alphaproteobacteria</taxon>
        <taxon>Rhodobacterales</taxon>
        <taxon>Roseobacteraceae</taxon>
        <taxon>Donghicola</taxon>
    </lineage>
</organism>
<name>A0A850Q920_9RHOB</name>
<dbReference type="RefSeq" id="WP_177158981.1">
    <property type="nucleotide sequence ID" value="NZ_JABCJE010000015.1"/>
</dbReference>
<comment type="caution">
    <text evidence="6">The sequence shown here is derived from an EMBL/GenBank/DDBJ whole genome shotgun (WGS) entry which is preliminary data.</text>
</comment>
<dbReference type="PROSITE" id="PS50931">
    <property type="entry name" value="HTH_LYSR"/>
    <property type="match status" value="1"/>
</dbReference>
<sequence length="297" mass="33358">MLKENINDIMAFVAVAREGSFTKAAAQMGLSQSALSHNVRRLEERLGLRLLSRTTRRVSPTSAGRRLIAEIAPNLDEMEQSLQRMMEQRDTPAGTFRITATDFAIATALWPRLKELLRDYPDIKIELNNDYAFADLVTGDFDAGVRMGESVSEGMIAVRIGPDFSMRAVATPAYFDQHGRPQAPDDLTRHRCINLRLPTHGGLYPWEFEKDGREVNVRVSGQWTFNQITGVLEAAREGYGIAYVPSPMIEADLAEGTLETVLTDWSPPFPGYHLYYPSRRQASPTFSLIIEALRHRS</sequence>
<dbReference type="PANTHER" id="PTHR30537:SF1">
    <property type="entry name" value="HTH-TYPE TRANSCRIPTIONAL REGULATOR PGRR"/>
    <property type="match status" value="1"/>
</dbReference>
<dbReference type="InterPro" id="IPR036388">
    <property type="entry name" value="WH-like_DNA-bd_sf"/>
</dbReference>
<comment type="similarity">
    <text evidence="1">Belongs to the LysR transcriptional regulatory family.</text>
</comment>
<evidence type="ECO:0000256" key="4">
    <source>
        <dbReference type="ARBA" id="ARBA00023163"/>
    </source>
</evidence>
<dbReference type="InterPro" id="IPR005119">
    <property type="entry name" value="LysR_subst-bd"/>
</dbReference>
<evidence type="ECO:0000256" key="3">
    <source>
        <dbReference type="ARBA" id="ARBA00023125"/>
    </source>
</evidence>
<dbReference type="InterPro" id="IPR036390">
    <property type="entry name" value="WH_DNA-bd_sf"/>
</dbReference>
<keyword evidence="4" id="KW-0804">Transcription</keyword>
<dbReference type="FunFam" id="1.10.10.10:FF:000001">
    <property type="entry name" value="LysR family transcriptional regulator"/>
    <property type="match status" value="1"/>
</dbReference>
<dbReference type="GO" id="GO:0006351">
    <property type="term" value="P:DNA-templated transcription"/>
    <property type="evidence" value="ECO:0007669"/>
    <property type="project" value="TreeGrafter"/>
</dbReference>
<dbReference type="Gene3D" id="1.10.10.10">
    <property type="entry name" value="Winged helix-like DNA-binding domain superfamily/Winged helix DNA-binding domain"/>
    <property type="match status" value="1"/>
</dbReference>
<dbReference type="EMBL" id="JABCJE010000015">
    <property type="protein sequence ID" value="NVO25443.1"/>
    <property type="molecule type" value="Genomic_DNA"/>
</dbReference>
<dbReference type="PANTHER" id="PTHR30537">
    <property type="entry name" value="HTH-TYPE TRANSCRIPTIONAL REGULATOR"/>
    <property type="match status" value="1"/>
</dbReference>
<keyword evidence="3" id="KW-0238">DNA-binding</keyword>
<evidence type="ECO:0000256" key="1">
    <source>
        <dbReference type="ARBA" id="ARBA00009437"/>
    </source>
</evidence>
<gene>
    <name evidence="6" type="ORF">HJ536_18970</name>
</gene>
<dbReference type="Pfam" id="PF00126">
    <property type="entry name" value="HTH_1"/>
    <property type="match status" value="1"/>
</dbReference>
<dbReference type="GO" id="GO:0003700">
    <property type="term" value="F:DNA-binding transcription factor activity"/>
    <property type="evidence" value="ECO:0007669"/>
    <property type="project" value="InterPro"/>
</dbReference>
<dbReference type="InterPro" id="IPR000847">
    <property type="entry name" value="LysR_HTH_N"/>
</dbReference>
<feature type="domain" description="HTH lysR-type" evidence="5">
    <location>
        <begin position="4"/>
        <end position="61"/>
    </location>
</feature>
<evidence type="ECO:0000256" key="2">
    <source>
        <dbReference type="ARBA" id="ARBA00023015"/>
    </source>
</evidence>
<dbReference type="GO" id="GO:0043565">
    <property type="term" value="F:sequence-specific DNA binding"/>
    <property type="evidence" value="ECO:0007669"/>
    <property type="project" value="TreeGrafter"/>
</dbReference>
<dbReference type="Proteomes" id="UP000592216">
    <property type="component" value="Unassembled WGS sequence"/>
</dbReference>
<accession>A0A850Q920</accession>
<dbReference type="SUPFAM" id="SSF46785">
    <property type="entry name" value="Winged helix' DNA-binding domain"/>
    <property type="match status" value="1"/>
</dbReference>
<dbReference type="PRINTS" id="PR00039">
    <property type="entry name" value="HTHLYSR"/>
</dbReference>
<dbReference type="Gene3D" id="3.40.190.290">
    <property type="match status" value="1"/>
</dbReference>
<protein>
    <submittedName>
        <fullName evidence="6">LysR family transcriptional regulator</fullName>
    </submittedName>
</protein>
<keyword evidence="2" id="KW-0805">Transcription regulation</keyword>
<dbReference type="CDD" id="cd08474">
    <property type="entry name" value="PBP2_CrgA_like_5"/>
    <property type="match status" value="1"/>
</dbReference>
<reference evidence="6 7" key="1">
    <citation type="submission" date="2020-04" db="EMBL/GenBank/DDBJ databases">
        <title>Donghicola sp., a member of the Rhodobacteraceae family isolated from mangrove forest in Thailand.</title>
        <authorList>
            <person name="Charoenyingcharoen P."/>
            <person name="Yukphan P."/>
        </authorList>
    </citation>
    <scope>NUCLEOTIDE SEQUENCE [LARGE SCALE GENOMIC DNA]</scope>
    <source>
        <strain evidence="6 7">B5-SW-15</strain>
    </source>
</reference>
<evidence type="ECO:0000313" key="7">
    <source>
        <dbReference type="Proteomes" id="UP000592216"/>
    </source>
</evidence>
<dbReference type="SUPFAM" id="SSF53850">
    <property type="entry name" value="Periplasmic binding protein-like II"/>
    <property type="match status" value="1"/>
</dbReference>
<dbReference type="FunFam" id="3.40.190.290:FF:000012">
    <property type="entry name" value="Transcriptional regulator, LysR family"/>
    <property type="match status" value="1"/>
</dbReference>
<evidence type="ECO:0000313" key="6">
    <source>
        <dbReference type="EMBL" id="NVO25443.1"/>
    </source>
</evidence>
<dbReference type="AlphaFoldDB" id="A0A850Q920"/>
<dbReference type="Pfam" id="PF03466">
    <property type="entry name" value="LysR_substrate"/>
    <property type="match status" value="1"/>
</dbReference>
<dbReference type="InterPro" id="IPR058163">
    <property type="entry name" value="LysR-type_TF_proteobact-type"/>
</dbReference>
<proteinExistence type="inferred from homology"/>